<gene>
    <name evidence="10" type="ORF">KC01_LOCUS10864</name>
</gene>
<evidence type="ECO:0000256" key="2">
    <source>
        <dbReference type="ARBA" id="ARBA00022448"/>
    </source>
</evidence>
<sequence>MFLNTASPRRSFNVPININLQGAHRRQTRHKELLNPAVALEQEGRRTMDPHRAQRGRPPLSVCSIGEERAVLLGFTMMAFAVLMFCVVGFTIVKPFINSEWQSRSNCTLVHTQVLQEWVSCRGVSSVPCLRATVNLSGTTVGLLHFDEEAVLLTPECFYVPKCHLDPHTLASEVEEVKRSLDEYMGRTFTCITDQSEQPKDGILGRKFSLQTVLLALLWPCLMLGGGVLLVGLVKLTQYLSNLSNAKALDTQSKLNTLLRRSSLLSLD</sequence>
<dbReference type="Proteomes" id="UP001497482">
    <property type="component" value="Chromosome 14"/>
</dbReference>
<keyword evidence="6 9" id="KW-0472">Membrane</keyword>
<keyword evidence="4 9" id="KW-1133">Transmembrane helix</keyword>
<evidence type="ECO:0000256" key="8">
    <source>
        <dbReference type="ARBA" id="ARBA00023303"/>
    </source>
</evidence>
<feature type="transmembrane region" description="Helical" evidence="9">
    <location>
        <begin position="213"/>
        <end position="234"/>
    </location>
</feature>
<dbReference type="GO" id="GO:0008076">
    <property type="term" value="C:voltage-gated potassium channel complex"/>
    <property type="evidence" value="ECO:0007669"/>
    <property type="project" value="TreeGrafter"/>
</dbReference>
<keyword evidence="7" id="KW-0325">Glycoprotein</keyword>
<evidence type="ECO:0000256" key="6">
    <source>
        <dbReference type="ARBA" id="ARBA00023136"/>
    </source>
</evidence>
<evidence type="ECO:0000313" key="11">
    <source>
        <dbReference type="Proteomes" id="UP001497482"/>
    </source>
</evidence>
<dbReference type="GO" id="GO:0005513">
    <property type="term" value="P:detection of calcium ion"/>
    <property type="evidence" value="ECO:0007669"/>
    <property type="project" value="TreeGrafter"/>
</dbReference>
<dbReference type="InterPro" id="IPR003930">
    <property type="entry name" value="K_chnl_Ca-activ_BK_bsu"/>
</dbReference>
<organism evidence="10 11">
    <name type="scientific">Knipowitschia caucasica</name>
    <name type="common">Caucasian dwarf goby</name>
    <name type="synonym">Pomatoschistus caucasicus</name>
    <dbReference type="NCBI Taxonomy" id="637954"/>
    <lineage>
        <taxon>Eukaryota</taxon>
        <taxon>Metazoa</taxon>
        <taxon>Chordata</taxon>
        <taxon>Craniata</taxon>
        <taxon>Vertebrata</taxon>
        <taxon>Euteleostomi</taxon>
        <taxon>Actinopterygii</taxon>
        <taxon>Neopterygii</taxon>
        <taxon>Teleostei</taxon>
        <taxon>Neoteleostei</taxon>
        <taxon>Acanthomorphata</taxon>
        <taxon>Gobiaria</taxon>
        <taxon>Gobiiformes</taxon>
        <taxon>Gobioidei</taxon>
        <taxon>Gobiidae</taxon>
        <taxon>Gobiinae</taxon>
        <taxon>Knipowitschia</taxon>
    </lineage>
</organism>
<keyword evidence="8" id="KW-0407">Ion channel</keyword>
<feature type="transmembrane region" description="Helical" evidence="9">
    <location>
        <begin position="70"/>
        <end position="93"/>
    </location>
</feature>
<keyword evidence="11" id="KW-1185">Reference proteome</keyword>
<keyword evidence="5" id="KW-0406">Ion transport</keyword>
<dbReference type="PANTHER" id="PTHR10258:SF4">
    <property type="entry name" value="CALCIUM-ACTIVATED POTASSIUM CHANNEL SUBUNIT BETA-3"/>
    <property type="match status" value="1"/>
</dbReference>
<dbReference type="AlphaFoldDB" id="A0AAV2JV53"/>
<reference evidence="10 11" key="1">
    <citation type="submission" date="2024-04" db="EMBL/GenBank/DDBJ databases">
        <authorList>
            <person name="Waldvogel A.-M."/>
            <person name="Schoenle A."/>
        </authorList>
    </citation>
    <scope>NUCLEOTIDE SEQUENCE [LARGE SCALE GENOMIC DNA]</scope>
</reference>
<dbReference type="PANTHER" id="PTHR10258">
    <property type="entry name" value="CALCIUM-ACTIVATED POTASSIUM CHANNEL SUBUNIT BETA"/>
    <property type="match status" value="1"/>
</dbReference>
<evidence type="ECO:0000256" key="7">
    <source>
        <dbReference type="ARBA" id="ARBA00023180"/>
    </source>
</evidence>
<evidence type="ECO:0000256" key="4">
    <source>
        <dbReference type="ARBA" id="ARBA00022989"/>
    </source>
</evidence>
<evidence type="ECO:0000313" key="10">
    <source>
        <dbReference type="EMBL" id="CAL1579922.1"/>
    </source>
</evidence>
<dbReference type="EMBL" id="OZ035836">
    <property type="protein sequence ID" value="CAL1579922.1"/>
    <property type="molecule type" value="Genomic_DNA"/>
</dbReference>
<dbReference type="Pfam" id="PF03185">
    <property type="entry name" value="CaKB"/>
    <property type="match status" value="1"/>
</dbReference>
<evidence type="ECO:0000256" key="3">
    <source>
        <dbReference type="ARBA" id="ARBA00022692"/>
    </source>
</evidence>
<proteinExistence type="predicted"/>
<evidence type="ECO:0000256" key="1">
    <source>
        <dbReference type="ARBA" id="ARBA00004141"/>
    </source>
</evidence>
<evidence type="ECO:0000256" key="9">
    <source>
        <dbReference type="SAM" id="Phobius"/>
    </source>
</evidence>
<keyword evidence="3 9" id="KW-0812">Transmembrane</keyword>
<dbReference type="GO" id="GO:0015459">
    <property type="term" value="F:potassium channel regulator activity"/>
    <property type="evidence" value="ECO:0007669"/>
    <property type="project" value="TreeGrafter"/>
</dbReference>
<comment type="subcellular location">
    <subcellularLocation>
        <location evidence="1">Membrane</location>
        <topology evidence="1">Multi-pass membrane protein</topology>
    </subcellularLocation>
</comment>
<keyword evidence="2" id="KW-0813">Transport</keyword>
<dbReference type="GO" id="GO:0015269">
    <property type="term" value="F:calcium-activated potassium channel activity"/>
    <property type="evidence" value="ECO:0007669"/>
    <property type="project" value="InterPro"/>
</dbReference>
<evidence type="ECO:0000256" key="5">
    <source>
        <dbReference type="ARBA" id="ARBA00023065"/>
    </source>
</evidence>
<name>A0AAV2JV53_KNICA</name>
<protein>
    <submittedName>
        <fullName evidence="10">Uncharacterized protein</fullName>
    </submittedName>
</protein>
<accession>A0AAV2JV53</accession>